<feature type="transmembrane region" description="Helical" evidence="1">
    <location>
        <begin position="220"/>
        <end position="241"/>
    </location>
</feature>
<proteinExistence type="predicted"/>
<organism evidence="2 3">
    <name type="scientific">Pseudobacteriovorax antillogorgiicola</name>
    <dbReference type="NCBI Taxonomy" id="1513793"/>
    <lineage>
        <taxon>Bacteria</taxon>
        <taxon>Pseudomonadati</taxon>
        <taxon>Bdellovibrionota</taxon>
        <taxon>Oligoflexia</taxon>
        <taxon>Oligoflexales</taxon>
        <taxon>Pseudobacteriovoracaceae</taxon>
        <taxon>Pseudobacteriovorax</taxon>
    </lineage>
</organism>
<keyword evidence="3" id="KW-1185">Reference proteome</keyword>
<gene>
    <name evidence="2" type="ORF">SAMN06296036_12425</name>
</gene>
<keyword evidence="1" id="KW-1133">Transmembrane helix</keyword>
<feature type="transmembrane region" description="Helical" evidence="1">
    <location>
        <begin position="100"/>
        <end position="120"/>
    </location>
</feature>
<sequence length="249" mass="28294">MIKVKKANSNEKLELLATFNQAMGSNIPDAYALQSDVWIFVDHDEIVAGFSINTSSLRAFSFLPAAQQIELRGKYQADKKAVESNLTWIKKEKRGSAFSVFFWFFLLAKVFLTFRPYYIIAWNPENKRLSKRYQRLVREPIYLGPNASAESTEKIAVGVSSSMRCLLSPFLYWQNIFAFLGGRKAILQLRLLKLQESSYSISNHGIRNPLKTSYISSFNVVHLFGVLLAAAVSHTVIVDIFHNSLKLTL</sequence>
<accession>A0A1Y6CRP1</accession>
<evidence type="ECO:0000256" key="1">
    <source>
        <dbReference type="SAM" id="Phobius"/>
    </source>
</evidence>
<protein>
    <submittedName>
        <fullName evidence="2">Uncharacterized protein</fullName>
    </submittedName>
</protein>
<dbReference type="Proteomes" id="UP000192907">
    <property type="component" value="Unassembled WGS sequence"/>
</dbReference>
<name>A0A1Y6CRP1_9BACT</name>
<evidence type="ECO:0000313" key="2">
    <source>
        <dbReference type="EMBL" id="SMF68431.1"/>
    </source>
</evidence>
<keyword evidence="1" id="KW-0472">Membrane</keyword>
<dbReference type="AlphaFoldDB" id="A0A1Y6CRP1"/>
<keyword evidence="1" id="KW-0812">Transmembrane</keyword>
<reference evidence="3" key="1">
    <citation type="submission" date="2017-04" db="EMBL/GenBank/DDBJ databases">
        <authorList>
            <person name="Varghese N."/>
            <person name="Submissions S."/>
        </authorList>
    </citation>
    <scope>NUCLEOTIDE SEQUENCE [LARGE SCALE GENOMIC DNA]</scope>
    <source>
        <strain evidence="3">RKEM611</strain>
    </source>
</reference>
<dbReference type="EMBL" id="FWZT01000024">
    <property type="protein sequence ID" value="SMF68431.1"/>
    <property type="molecule type" value="Genomic_DNA"/>
</dbReference>
<evidence type="ECO:0000313" key="3">
    <source>
        <dbReference type="Proteomes" id="UP000192907"/>
    </source>
</evidence>